<reference evidence="2 3" key="1">
    <citation type="journal article" date="2023" name="G3 (Bethesda)">
        <title>A high-quality reference genome for the fission yeast Schizosaccharomyces osmophilus.</title>
        <authorList>
            <person name="Jia G.S."/>
            <person name="Zhang W.C."/>
            <person name="Liang Y."/>
            <person name="Liu X.H."/>
            <person name="Rhind N."/>
            <person name="Pidoux A."/>
            <person name="Brysch-Herzberg M."/>
            <person name="Du L.L."/>
        </authorList>
    </citation>
    <scope>NUCLEOTIDE SEQUENCE [LARGE SCALE GENOMIC DNA]</scope>
    <source>
        <strain evidence="2 3">CBS 15793</strain>
    </source>
</reference>
<organism evidence="2 3">
    <name type="scientific">Schizosaccharomyces osmophilus</name>
    <dbReference type="NCBI Taxonomy" id="2545709"/>
    <lineage>
        <taxon>Eukaryota</taxon>
        <taxon>Fungi</taxon>
        <taxon>Dikarya</taxon>
        <taxon>Ascomycota</taxon>
        <taxon>Taphrinomycotina</taxon>
        <taxon>Schizosaccharomycetes</taxon>
        <taxon>Schizosaccharomycetales</taxon>
        <taxon>Schizosaccharomycetaceae</taxon>
        <taxon>Schizosaccharomyces</taxon>
    </lineage>
</organism>
<accession>A0AAF0AU92</accession>
<dbReference type="EMBL" id="CP115611">
    <property type="protein sequence ID" value="WBW71372.1"/>
    <property type="molecule type" value="Genomic_DNA"/>
</dbReference>
<feature type="compositionally biased region" description="Polar residues" evidence="1">
    <location>
        <begin position="62"/>
        <end position="80"/>
    </location>
</feature>
<evidence type="ECO:0000256" key="1">
    <source>
        <dbReference type="SAM" id="MobiDB-lite"/>
    </source>
</evidence>
<dbReference type="RefSeq" id="XP_056035615.1">
    <property type="nucleotide sequence ID" value="XM_056179127.1"/>
</dbReference>
<keyword evidence="3" id="KW-1185">Reference proteome</keyword>
<dbReference type="Proteomes" id="UP001212411">
    <property type="component" value="Chromosome 1"/>
</dbReference>
<feature type="compositionally biased region" description="Basic and acidic residues" evidence="1">
    <location>
        <begin position="271"/>
        <end position="295"/>
    </location>
</feature>
<feature type="region of interest" description="Disordered" evidence="1">
    <location>
        <begin position="333"/>
        <end position="426"/>
    </location>
</feature>
<feature type="region of interest" description="Disordered" evidence="1">
    <location>
        <begin position="44"/>
        <end position="127"/>
    </location>
</feature>
<gene>
    <name evidence="2" type="ORF">SOMG_00333</name>
</gene>
<evidence type="ECO:0000313" key="3">
    <source>
        <dbReference type="Proteomes" id="UP001212411"/>
    </source>
</evidence>
<feature type="compositionally biased region" description="Polar residues" evidence="1">
    <location>
        <begin position="109"/>
        <end position="125"/>
    </location>
</feature>
<feature type="compositionally biased region" description="Pro residues" evidence="1">
    <location>
        <begin position="227"/>
        <end position="239"/>
    </location>
</feature>
<feature type="region of interest" description="Disordered" evidence="1">
    <location>
        <begin position="155"/>
        <end position="321"/>
    </location>
</feature>
<feature type="compositionally biased region" description="Low complexity" evidence="1">
    <location>
        <begin position="44"/>
        <end position="56"/>
    </location>
</feature>
<sequence>MVVPSRFSMTDVTPFLTLPSIPLSSVSPSRPSFHSSLASSPLRILSPFKPPSSSLPRVASPTKVTSPAMMSSLQEKTSTPIKKVDLSDDGSPSPKNFVPTKASGKEQKLTSSPKVSSNPSLTSTPPGIFEQDHFFSARSKRKNNLFFVDENGSSRVVLGTPSRVPSPTKTGSMLNSPPSRVELNRSPNSSASSIHSPPLRSPVRSSVRTPLSPPSRKRLRAKNEPVSPTPASPSPPPKLPSVLGRPRRLAAMEASPAIRRALVSSRPTKPVSDHSLKSKTDSQSKEKQSFSKNMKEMASSGGKYTEKPLQERNVETLGTSDKFANLLRDVHSEDGTVDKDDHHPDSLSKKRQFRQAKATGLSPRQTDPASIKPVNVEAKKSPSNSKRKVKWSKKLVHGTSDVEPTTLSRPSKSEPSKSCLASKSRE</sequence>
<feature type="compositionally biased region" description="Low complexity" evidence="1">
    <location>
        <begin position="186"/>
        <end position="210"/>
    </location>
</feature>
<dbReference type="GeneID" id="80873816"/>
<proteinExistence type="predicted"/>
<dbReference type="AlphaFoldDB" id="A0AAF0AU92"/>
<name>A0AAF0AU92_9SCHI</name>
<feature type="compositionally biased region" description="Basic residues" evidence="1">
    <location>
        <begin position="385"/>
        <end position="396"/>
    </location>
</feature>
<feature type="compositionally biased region" description="Polar residues" evidence="1">
    <location>
        <begin position="163"/>
        <end position="178"/>
    </location>
</feature>
<dbReference type="KEGG" id="som:SOMG_00333"/>
<feature type="compositionally biased region" description="Basic and acidic residues" evidence="1">
    <location>
        <begin position="304"/>
        <end position="314"/>
    </location>
</feature>
<feature type="compositionally biased region" description="Basic and acidic residues" evidence="1">
    <location>
        <begin position="333"/>
        <end position="348"/>
    </location>
</feature>
<evidence type="ECO:0000313" key="2">
    <source>
        <dbReference type="EMBL" id="WBW71372.1"/>
    </source>
</evidence>
<protein>
    <submittedName>
        <fullName evidence="2">Clp1-interacting protein Nsk1</fullName>
    </submittedName>
</protein>